<accession>A0A4Y2N7J7</accession>
<dbReference type="AlphaFoldDB" id="A0A4Y2N7J7"/>
<feature type="non-terminal residue" evidence="1">
    <location>
        <position position="1"/>
    </location>
</feature>
<name>A0A4Y2N7J7_ARAVE</name>
<dbReference type="EMBL" id="BGPR01008435">
    <property type="protein sequence ID" value="GBN33806.1"/>
    <property type="molecule type" value="Genomic_DNA"/>
</dbReference>
<gene>
    <name evidence="1" type="ORF">AVEN_128331_1</name>
</gene>
<keyword evidence="2" id="KW-1185">Reference proteome</keyword>
<organism evidence="1 2">
    <name type="scientific">Araneus ventricosus</name>
    <name type="common">Orbweaver spider</name>
    <name type="synonym">Epeira ventricosa</name>
    <dbReference type="NCBI Taxonomy" id="182803"/>
    <lineage>
        <taxon>Eukaryota</taxon>
        <taxon>Metazoa</taxon>
        <taxon>Ecdysozoa</taxon>
        <taxon>Arthropoda</taxon>
        <taxon>Chelicerata</taxon>
        <taxon>Arachnida</taxon>
        <taxon>Araneae</taxon>
        <taxon>Araneomorphae</taxon>
        <taxon>Entelegynae</taxon>
        <taxon>Araneoidea</taxon>
        <taxon>Araneidae</taxon>
        <taxon>Araneus</taxon>
    </lineage>
</organism>
<comment type="caution">
    <text evidence="1">The sequence shown here is derived from an EMBL/GenBank/DDBJ whole genome shotgun (WGS) entry which is preliminary data.</text>
</comment>
<proteinExistence type="predicted"/>
<dbReference type="Proteomes" id="UP000499080">
    <property type="component" value="Unassembled WGS sequence"/>
</dbReference>
<protein>
    <submittedName>
        <fullName evidence="1">Uncharacterized protein</fullName>
    </submittedName>
</protein>
<dbReference type="OrthoDB" id="6343110at2759"/>
<evidence type="ECO:0000313" key="2">
    <source>
        <dbReference type="Proteomes" id="UP000499080"/>
    </source>
</evidence>
<sequence>LSNFIPDLISFPEALTATESNTNDDNFNVTQALRQILLAQKEDGSFDIVIDTYSILHMMDYKSLGDINSSLCPNISIEELGNSVHYSSMQRRRVIRIGLNINAEKADMKLIFQQVRLYMVPNQVSYYPLSYRMDAAIFIRVVSRYGKVIMCYWMKALTAPPGGKRWS</sequence>
<evidence type="ECO:0000313" key="1">
    <source>
        <dbReference type="EMBL" id="GBN33806.1"/>
    </source>
</evidence>
<reference evidence="1 2" key="1">
    <citation type="journal article" date="2019" name="Sci. Rep.">
        <title>Orb-weaving spider Araneus ventricosus genome elucidates the spidroin gene catalogue.</title>
        <authorList>
            <person name="Kono N."/>
            <person name="Nakamura H."/>
            <person name="Ohtoshi R."/>
            <person name="Moran D.A.P."/>
            <person name="Shinohara A."/>
            <person name="Yoshida Y."/>
            <person name="Fujiwara M."/>
            <person name="Mori M."/>
            <person name="Tomita M."/>
            <person name="Arakawa K."/>
        </authorList>
    </citation>
    <scope>NUCLEOTIDE SEQUENCE [LARGE SCALE GENOMIC DNA]</scope>
</reference>
<dbReference type="Gene3D" id="1.50.10.20">
    <property type="match status" value="1"/>
</dbReference>